<evidence type="ECO:0000313" key="1">
    <source>
        <dbReference type="EMBL" id="ADL25423.1"/>
    </source>
</evidence>
<dbReference type="InterPro" id="IPR011990">
    <property type="entry name" value="TPR-like_helical_dom_sf"/>
</dbReference>
<dbReference type="AlphaFoldDB" id="D9SBH5"/>
<accession>D9SBH5</accession>
<dbReference type="KEGG" id="fsc:FSU_1941"/>
<proteinExistence type="predicted"/>
<gene>
    <name evidence="1" type="ordered locus">FSU_1941</name>
</gene>
<organism evidence="1 2">
    <name type="scientific">Fibrobacter succinogenes (strain ATCC 19169 / S85)</name>
    <dbReference type="NCBI Taxonomy" id="59374"/>
    <lineage>
        <taxon>Bacteria</taxon>
        <taxon>Pseudomonadati</taxon>
        <taxon>Fibrobacterota</taxon>
        <taxon>Fibrobacteria</taxon>
        <taxon>Fibrobacterales</taxon>
        <taxon>Fibrobacteraceae</taxon>
        <taxon>Fibrobacter</taxon>
    </lineage>
</organism>
<dbReference type="Gene3D" id="1.25.40.10">
    <property type="entry name" value="Tetratricopeptide repeat domain"/>
    <property type="match status" value="1"/>
</dbReference>
<dbReference type="eggNOG" id="COG0457">
    <property type="taxonomic scope" value="Bacteria"/>
</dbReference>
<dbReference type="PATRIC" id="fig|59374.8.peg.1869"/>
<dbReference type="HOGENOM" id="CLU_1025835_0_0_0"/>
<sequence length="271" mass="31418">MELNYVEAFNLARKLRLENDGVGCVFQNIIRVSMYDDKGDTTSLKVAAKNLETCKTEGLWDALRNFEIGYVLTETGHSVKGAMQTRSAASQFEDAKDYESKAFYAIYAYYVDNSFGWLPFKSDNREAYLKILDSGSLRSARFWPLFLTPLIWMHYDRKDYKTGLSLAERGLKKAPNHPVMLQIKADMLYRLERYDEAAAIYEKSAADYLERTGKSIRYWCSVLNLIRIYHDAGDEAKSQEQRKKLNDPDYQKIKKWMPGSLIDDLTDRKLI</sequence>
<reference evidence="2" key="1">
    <citation type="submission" date="2010-08" db="EMBL/GenBank/DDBJ databases">
        <title>Complete sequence of Fibrobacter succinogenes subsp. succinogenes S85.</title>
        <authorList>
            <person name="Durkin A.S."/>
            <person name="Nelson K.E."/>
            <person name="Morrison M."/>
            <person name="Forsberg C.W."/>
            <person name="Wilson D.B."/>
            <person name="Russell J.B."/>
            <person name="Cann I.K.O."/>
            <person name="Mackie R.I."/>
            <person name="White B.A."/>
        </authorList>
    </citation>
    <scope>NUCLEOTIDE SEQUENCE [LARGE SCALE GENOMIC DNA]</scope>
    <source>
        <strain evidence="2">ATCC 19169 / S85</strain>
    </source>
</reference>
<dbReference type="SUPFAM" id="SSF48452">
    <property type="entry name" value="TPR-like"/>
    <property type="match status" value="1"/>
</dbReference>
<evidence type="ECO:0000313" key="2">
    <source>
        <dbReference type="Proteomes" id="UP000000517"/>
    </source>
</evidence>
<name>D9SBH5_FIBSS</name>
<protein>
    <recommendedName>
        <fullName evidence="3">Tetratricopeptide repeat protein</fullName>
    </recommendedName>
</protein>
<dbReference type="Proteomes" id="UP000000517">
    <property type="component" value="Chromosome"/>
</dbReference>
<dbReference type="EMBL" id="CP002158">
    <property type="protein sequence ID" value="ADL25423.1"/>
    <property type="molecule type" value="Genomic_DNA"/>
</dbReference>
<evidence type="ECO:0008006" key="3">
    <source>
        <dbReference type="Google" id="ProtNLM"/>
    </source>
</evidence>